<dbReference type="Gene3D" id="2.30.30.110">
    <property type="match status" value="1"/>
</dbReference>
<dbReference type="PANTHER" id="PTHR33988">
    <property type="entry name" value="ENDORIBONUCLEASE MAZF-RELATED"/>
    <property type="match status" value="1"/>
</dbReference>
<proteinExistence type="predicted"/>
<name>A0A8T5GEY2_9ARCH</name>
<gene>
    <name evidence="1" type="ORF">HON47_02725</name>
</gene>
<dbReference type="GO" id="GO:0016075">
    <property type="term" value="P:rRNA catabolic process"/>
    <property type="evidence" value="ECO:0007669"/>
    <property type="project" value="TreeGrafter"/>
</dbReference>
<evidence type="ECO:0000313" key="2">
    <source>
        <dbReference type="Proteomes" id="UP000722459"/>
    </source>
</evidence>
<dbReference type="EMBL" id="JABJNZ010000037">
    <property type="protein sequence ID" value="MBT4870462.1"/>
    <property type="molecule type" value="Genomic_DNA"/>
</dbReference>
<dbReference type="SUPFAM" id="SSF50118">
    <property type="entry name" value="Cell growth inhibitor/plasmid maintenance toxic component"/>
    <property type="match status" value="1"/>
</dbReference>
<reference evidence="1" key="1">
    <citation type="journal article" date="2021" name="ISME J.">
        <title>Mercury methylation by metabolically versatile and cosmopolitan marine bacteria.</title>
        <authorList>
            <person name="Lin H."/>
            <person name="Ascher D.B."/>
            <person name="Myung Y."/>
            <person name="Lamborg C.H."/>
            <person name="Hallam S.J."/>
            <person name="Gionfriddo C.M."/>
            <person name="Holt K.E."/>
            <person name="Moreau J.W."/>
        </authorList>
    </citation>
    <scope>NUCLEOTIDE SEQUENCE</scope>
    <source>
        <strain evidence="1">SI075_bin30</strain>
    </source>
</reference>
<dbReference type="GO" id="GO:0003677">
    <property type="term" value="F:DNA binding"/>
    <property type="evidence" value="ECO:0007669"/>
    <property type="project" value="InterPro"/>
</dbReference>
<dbReference type="Pfam" id="PF02452">
    <property type="entry name" value="PemK_toxin"/>
    <property type="match status" value="1"/>
</dbReference>
<sequence>MNSSNFEQGDIVVAQVLFSEQIGLKTRPALVISNTKYNKKSEDIILLKITSQSKRTTYDINLNNKDLENGELTKPSMIMIDNPVTTYRGMISTKIGKITNTKLKEVKKKLSELYELQTKNN</sequence>
<comment type="caution">
    <text evidence="1">The sequence shown here is derived from an EMBL/GenBank/DDBJ whole genome shotgun (WGS) entry which is preliminary data.</text>
</comment>
<dbReference type="InterPro" id="IPR003477">
    <property type="entry name" value="PemK-like"/>
</dbReference>
<dbReference type="GO" id="GO:0006402">
    <property type="term" value="P:mRNA catabolic process"/>
    <property type="evidence" value="ECO:0007669"/>
    <property type="project" value="TreeGrafter"/>
</dbReference>
<accession>A0A8T5GEY2</accession>
<dbReference type="InterPro" id="IPR011067">
    <property type="entry name" value="Plasmid_toxin/cell-grow_inhib"/>
</dbReference>
<organism evidence="1 2">
    <name type="scientific">Candidatus Iainarchaeum sp</name>
    <dbReference type="NCBI Taxonomy" id="3101447"/>
    <lineage>
        <taxon>Archaea</taxon>
        <taxon>Candidatus Iainarchaeota</taxon>
        <taxon>Candidatus Iainarchaeia</taxon>
        <taxon>Candidatus Iainarchaeales</taxon>
        <taxon>Candidatus Iainarchaeaceae</taxon>
        <taxon>Candidatus Iainarchaeum</taxon>
    </lineage>
</organism>
<evidence type="ECO:0000313" key="1">
    <source>
        <dbReference type="EMBL" id="MBT4870462.1"/>
    </source>
</evidence>
<dbReference type="GO" id="GO:0004521">
    <property type="term" value="F:RNA endonuclease activity"/>
    <property type="evidence" value="ECO:0007669"/>
    <property type="project" value="TreeGrafter"/>
</dbReference>
<dbReference type="AlphaFoldDB" id="A0A8T5GEY2"/>
<dbReference type="Proteomes" id="UP000722459">
    <property type="component" value="Unassembled WGS sequence"/>
</dbReference>
<protein>
    <submittedName>
        <fullName evidence="1">Type II toxin-antitoxin system PemK/MazF family toxin</fullName>
    </submittedName>
</protein>